<evidence type="ECO:0000256" key="1">
    <source>
        <dbReference type="SAM" id="Phobius"/>
    </source>
</evidence>
<keyword evidence="4" id="KW-1185">Reference proteome</keyword>
<evidence type="ECO:0000313" key="3">
    <source>
        <dbReference type="EMBL" id="MFC4333953.1"/>
    </source>
</evidence>
<dbReference type="RefSeq" id="WP_380617691.1">
    <property type="nucleotide sequence ID" value="NZ_JBHSDK010000002.1"/>
</dbReference>
<proteinExistence type="predicted"/>
<dbReference type="EMBL" id="JBHSDK010000002">
    <property type="protein sequence ID" value="MFC4333953.1"/>
    <property type="molecule type" value="Genomic_DNA"/>
</dbReference>
<reference evidence="4" key="1">
    <citation type="journal article" date="2019" name="Int. J. Syst. Evol. Microbiol.">
        <title>The Global Catalogue of Microorganisms (GCM) 10K type strain sequencing project: providing services to taxonomists for standard genome sequencing and annotation.</title>
        <authorList>
            <consortium name="The Broad Institute Genomics Platform"/>
            <consortium name="The Broad Institute Genome Sequencing Center for Infectious Disease"/>
            <person name="Wu L."/>
            <person name="Ma J."/>
        </authorList>
    </citation>
    <scope>NUCLEOTIDE SEQUENCE [LARGE SCALE GENOMIC DNA]</scope>
    <source>
        <strain evidence="4">IBRC-M 10908</strain>
    </source>
</reference>
<dbReference type="Gene3D" id="1.50.10.20">
    <property type="match status" value="1"/>
</dbReference>
<dbReference type="Proteomes" id="UP001595823">
    <property type="component" value="Unassembled WGS sequence"/>
</dbReference>
<dbReference type="SUPFAM" id="SSF48239">
    <property type="entry name" value="Terpenoid cyclases/Protein prenyltransferases"/>
    <property type="match status" value="1"/>
</dbReference>
<keyword evidence="1" id="KW-0472">Membrane</keyword>
<accession>A0ABV8TU45</accession>
<feature type="chain" id="PRO_5047185320" evidence="2">
    <location>
        <begin position="31"/>
        <end position="392"/>
    </location>
</feature>
<dbReference type="InterPro" id="IPR008930">
    <property type="entry name" value="Terpenoid_cyclase/PrenylTrfase"/>
</dbReference>
<comment type="caution">
    <text evidence="3">The sequence shown here is derived from an EMBL/GenBank/DDBJ whole genome shotgun (WGS) entry which is preliminary data.</text>
</comment>
<name>A0ABV8TU45_9ACTN</name>
<keyword evidence="1" id="KW-0812">Transmembrane</keyword>
<sequence>MQIEPRLWRRGLAVLALSPLAVLAPATAHAQDEEVFDSPKDAAASWLAEQAEGDYWMNGGQPSEGTTLDAAIGFMAAGVGGDRVEGSLQWFSDKDVLDGYLFSGEDGDDMNAGSAGKLVYAIETSGGDSSQFAERDLKKDLADTKADGGLYGTTDSSLATAWAVLGLDRAGEEIDEETGTALAGIQCEDGSFSWQGGPDCAGTPDITGTVVSALTVIGGDDAAAAKEKAVQWLLDNQAEDGSYNADGSEDTAGDANSTAVAAQALLQGEHREEAEKAVSFLLTLQLGCGEDGEGAVKYQAEENEEFGEEPRVLATAQSLVPLSGQNYVDLDASAMESGIPDVECRADGGTEESEAAEKTATWLPWAITGAIVVIGAVIAFAVVRSKRHHAEK</sequence>
<keyword evidence="1" id="KW-1133">Transmembrane helix</keyword>
<dbReference type="CDD" id="cd00688">
    <property type="entry name" value="ISOPREN_C2_like"/>
    <property type="match status" value="1"/>
</dbReference>
<gene>
    <name evidence="3" type="ORF">ACFPET_01930</name>
</gene>
<keyword evidence="2" id="KW-0732">Signal</keyword>
<feature type="transmembrane region" description="Helical" evidence="1">
    <location>
        <begin position="362"/>
        <end position="383"/>
    </location>
</feature>
<evidence type="ECO:0000256" key="2">
    <source>
        <dbReference type="SAM" id="SignalP"/>
    </source>
</evidence>
<feature type="signal peptide" evidence="2">
    <location>
        <begin position="1"/>
        <end position="30"/>
    </location>
</feature>
<organism evidence="3 4">
    <name type="scientific">Salininema proteolyticum</name>
    <dbReference type="NCBI Taxonomy" id="1607685"/>
    <lineage>
        <taxon>Bacteria</taxon>
        <taxon>Bacillati</taxon>
        <taxon>Actinomycetota</taxon>
        <taxon>Actinomycetes</taxon>
        <taxon>Glycomycetales</taxon>
        <taxon>Glycomycetaceae</taxon>
        <taxon>Salininema</taxon>
    </lineage>
</organism>
<evidence type="ECO:0000313" key="4">
    <source>
        <dbReference type="Proteomes" id="UP001595823"/>
    </source>
</evidence>
<protein>
    <submittedName>
        <fullName evidence="3">Prenyltransferase/squalene oxidase repeat-containing protein</fullName>
    </submittedName>
</protein>